<dbReference type="Gene3D" id="2.40.30.10">
    <property type="entry name" value="Translation factors"/>
    <property type="match status" value="1"/>
</dbReference>
<dbReference type="InterPro" id="IPR007037">
    <property type="entry name" value="SIP_rossman_dom"/>
</dbReference>
<proteinExistence type="predicted"/>
<organism evidence="2 3">
    <name type="scientific">Microtetraspora malaysiensis</name>
    <dbReference type="NCBI Taxonomy" id="161358"/>
    <lineage>
        <taxon>Bacteria</taxon>
        <taxon>Bacillati</taxon>
        <taxon>Actinomycetota</taxon>
        <taxon>Actinomycetes</taxon>
        <taxon>Streptosporangiales</taxon>
        <taxon>Streptosporangiaceae</taxon>
        <taxon>Microtetraspora</taxon>
    </lineage>
</organism>
<gene>
    <name evidence="2" type="ORF">ACFYXI_36715</name>
</gene>
<dbReference type="PANTHER" id="PTHR30157:SF0">
    <property type="entry name" value="NADPH-DEPENDENT FERRIC-CHELATE REDUCTASE"/>
    <property type="match status" value="1"/>
</dbReference>
<evidence type="ECO:0000259" key="1">
    <source>
        <dbReference type="PROSITE" id="PS51384"/>
    </source>
</evidence>
<reference evidence="2 3" key="1">
    <citation type="submission" date="2024-10" db="EMBL/GenBank/DDBJ databases">
        <title>The Natural Products Discovery Center: Release of the First 8490 Sequenced Strains for Exploring Actinobacteria Biosynthetic Diversity.</title>
        <authorList>
            <person name="Kalkreuter E."/>
            <person name="Kautsar S.A."/>
            <person name="Yang D."/>
            <person name="Bader C.D."/>
            <person name="Teijaro C.N."/>
            <person name="Fluegel L."/>
            <person name="Davis C.M."/>
            <person name="Simpson J.R."/>
            <person name="Lauterbach L."/>
            <person name="Steele A.D."/>
            <person name="Gui C."/>
            <person name="Meng S."/>
            <person name="Li G."/>
            <person name="Viehrig K."/>
            <person name="Ye F."/>
            <person name="Su P."/>
            <person name="Kiefer A.F."/>
            <person name="Nichols A."/>
            <person name="Cepeda A.J."/>
            <person name="Yan W."/>
            <person name="Fan B."/>
            <person name="Jiang Y."/>
            <person name="Adhikari A."/>
            <person name="Zheng C.-J."/>
            <person name="Schuster L."/>
            <person name="Cowan T.M."/>
            <person name="Smanski M.J."/>
            <person name="Chevrette M.G."/>
            <person name="De Carvalho L.P.S."/>
            <person name="Shen B."/>
        </authorList>
    </citation>
    <scope>NUCLEOTIDE SEQUENCE [LARGE SCALE GENOMIC DNA]</scope>
    <source>
        <strain evidence="2 3">NPDC002173</strain>
    </source>
</reference>
<keyword evidence="3" id="KW-1185">Reference proteome</keyword>
<dbReference type="RefSeq" id="WP_387417336.1">
    <property type="nucleotide sequence ID" value="NZ_JBIASD010000040.1"/>
</dbReference>
<dbReference type="Pfam" id="PF08021">
    <property type="entry name" value="FAD_binding_9"/>
    <property type="match status" value="1"/>
</dbReference>
<dbReference type="Gene3D" id="3.40.50.80">
    <property type="entry name" value="Nucleotide-binding domain of ferredoxin-NADP reductase (FNR) module"/>
    <property type="match status" value="1"/>
</dbReference>
<dbReference type="Proteomes" id="UP001602013">
    <property type="component" value="Unassembled WGS sequence"/>
</dbReference>
<accession>A0ABW6T589</accession>
<evidence type="ECO:0000313" key="3">
    <source>
        <dbReference type="Proteomes" id="UP001602013"/>
    </source>
</evidence>
<dbReference type="SUPFAM" id="SSF63380">
    <property type="entry name" value="Riboflavin synthase domain-like"/>
    <property type="match status" value="1"/>
</dbReference>
<dbReference type="PROSITE" id="PS51384">
    <property type="entry name" value="FAD_FR"/>
    <property type="match status" value="1"/>
</dbReference>
<dbReference type="PANTHER" id="PTHR30157">
    <property type="entry name" value="FERRIC REDUCTASE, NADPH-DEPENDENT"/>
    <property type="match status" value="1"/>
</dbReference>
<sequence>MTVAYRPFRLHVARTERLSPTFVRVTFAGEELSGFGHDGYDQRVKVVVPLPDAGLDAFPTGPDWFPIWRDLPEDRKNPIRTYTVRALREAPGRHRELDVDFALHGPVGVASRWAAQARPGSPVVIVGPDARYSGPPVGVEWAPPAGATRLLLVGDETAVPAVSAIAETLGDSAAVRVLLEVPGPGDVLDLRVTPNVEVAWLPRGTAPHGELLIPAVRDAVRELGVAAGGPERGEESGDESPERLWDVPERASGGFYAWLAGEMGVVRELRRHLVRELGVDRSCVAFMGYWRQGAPEHD</sequence>
<evidence type="ECO:0000313" key="2">
    <source>
        <dbReference type="EMBL" id="MFF3671143.1"/>
    </source>
</evidence>
<feature type="domain" description="FAD-binding FR-type" evidence="1">
    <location>
        <begin position="5"/>
        <end position="135"/>
    </location>
</feature>
<name>A0ABW6T589_9ACTN</name>
<dbReference type="CDD" id="cd06193">
    <property type="entry name" value="siderophore_interacting"/>
    <property type="match status" value="1"/>
</dbReference>
<dbReference type="InterPro" id="IPR039374">
    <property type="entry name" value="SIP_fam"/>
</dbReference>
<protein>
    <submittedName>
        <fullName evidence="2">Siderophore-interacting protein</fullName>
    </submittedName>
</protein>
<comment type="caution">
    <text evidence="2">The sequence shown here is derived from an EMBL/GenBank/DDBJ whole genome shotgun (WGS) entry which is preliminary data.</text>
</comment>
<dbReference type="InterPro" id="IPR017927">
    <property type="entry name" value="FAD-bd_FR_type"/>
</dbReference>
<dbReference type="InterPro" id="IPR039261">
    <property type="entry name" value="FNR_nucleotide-bd"/>
</dbReference>
<dbReference type="InterPro" id="IPR013113">
    <property type="entry name" value="SIP_FAD-bd"/>
</dbReference>
<dbReference type="InterPro" id="IPR017938">
    <property type="entry name" value="Riboflavin_synthase-like_b-brl"/>
</dbReference>
<dbReference type="EMBL" id="JBIASD010000040">
    <property type="protein sequence ID" value="MFF3671143.1"/>
    <property type="molecule type" value="Genomic_DNA"/>
</dbReference>
<dbReference type="Pfam" id="PF04954">
    <property type="entry name" value="SIP"/>
    <property type="match status" value="1"/>
</dbReference>